<evidence type="ECO:0008006" key="4">
    <source>
        <dbReference type="Google" id="ProtNLM"/>
    </source>
</evidence>
<evidence type="ECO:0000313" key="3">
    <source>
        <dbReference type="Proteomes" id="UP000464378"/>
    </source>
</evidence>
<sequence length="499" mass="55198">MLRSTVICLVLLRLAIGWHFFFEGLNKVRSTYTPKPFSSEIYFREAEGPLGEFFRSKIGDPDQLLLARLSLPAGGDKATEKLAQYAPEFIRAEWQAYAKAFESTFKLDAQQKELVQAKLEQGLEDYVRWLKSGKKKVERDFSNAKIDVELTTAERTQEFRDKIAKVREFVDDRNFRLGKNVEKTAIPTAKADVAKARAALQADVDAEFGKFKSGLAAVLKLGAPNVSLKLDEKNPDAELLSIVKITPSKDGSVTVDQFPGKLTALWAGYAADFKSRYQLDEAMIESVDGETSQAKLQLVRKLLDLHPYSGTPLPETVMTKKIDAYAKLVAANQPAAPELTKARSELLDELDSASKKYVDRLESLLKPSHTEAQVKAAEKSSFLEWNDWLVRWSLTIMGACLLIGFMTRISAIGCAGFLFLTYLAVPALPWLPSPPNSEGNYVFVNKNVVEMLALMVIATVPSGRWFGLDGLVVDCLRSTFGGKSKDAAATPAVKAPKKA</sequence>
<reference evidence="2" key="1">
    <citation type="submission" date="2019-04" db="EMBL/GenBank/DDBJ databases">
        <authorList>
            <consortium name="Science for Life Laboratories"/>
        </authorList>
    </citation>
    <scope>NUCLEOTIDE SEQUENCE</scope>
    <source>
        <strain evidence="2">MBLW1</strain>
    </source>
</reference>
<keyword evidence="1" id="KW-1133">Transmembrane helix</keyword>
<keyword evidence="1" id="KW-0472">Membrane</keyword>
<dbReference type="KEGG" id="tim:GMBLW1_05010"/>
<evidence type="ECO:0000256" key="1">
    <source>
        <dbReference type="SAM" id="Phobius"/>
    </source>
</evidence>
<protein>
    <recommendedName>
        <fullName evidence="4">DoxX</fullName>
    </recommendedName>
</protein>
<dbReference type="EMBL" id="LR593887">
    <property type="protein sequence ID" value="VTS04290.1"/>
    <property type="molecule type" value="Genomic_DNA"/>
</dbReference>
<organism evidence="2">
    <name type="scientific">Tuwongella immobilis</name>
    <dbReference type="NCBI Taxonomy" id="692036"/>
    <lineage>
        <taxon>Bacteria</taxon>
        <taxon>Pseudomonadati</taxon>
        <taxon>Planctomycetota</taxon>
        <taxon>Planctomycetia</taxon>
        <taxon>Gemmatales</taxon>
        <taxon>Gemmataceae</taxon>
        <taxon>Tuwongella</taxon>
    </lineage>
</organism>
<keyword evidence="3" id="KW-1185">Reference proteome</keyword>
<name>A0A6C2YQM3_9BACT</name>
<feature type="transmembrane region" description="Helical" evidence="1">
    <location>
        <begin position="388"/>
        <end position="405"/>
    </location>
</feature>
<dbReference type="EMBL" id="LR586016">
    <property type="protein sequence ID" value="VIP03459.1"/>
    <property type="molecule type" value="Genomic_DNA"/>
</dbReference>
<keyword evidence="1" id="KW-0812">Transmembrane</keyword>
<gene>
    <name evidence="2" type="ORF">GMBLW1_05010</name>
</gene>
<feature type="transmembrane region" description="Helical" evidence="1">
    <location>
        <begin position="412"/>
        <end position="431"/>
    </location>
</feature>
<dbReference type="Proteomes" id="UP000464378">
    <property type="component" value="Chromosome"/>
</dbReference>
<dbReference type="AlphaFoldDB" id="A0A6C2YQM3"/>
<dbReference type="InParanoid" id="A0A6C2YQM3"/>
<feature type="transmembrane region" description="Helical" evidence="1">
    <location>
        <begin position="451"/>
        <end position="473"/>
    </location>
</feature>
<accession>A0A6C2YQM3</accession>
<evidence type="ECO:0000313" key="2">
    <source>
        <dbReference type="EMBL" id="VIP03459.1"/>
    </source>
</evidence>
<dbReference type="RefSeq" id="WP_162658539.1">
    <property type="nucleotide sequence ID" value="NZ_LR593887.1"/>
</dbReference>
<proteinExistence type="predicted"/>